<dbReference type="Proteomes" id="UP001165160">
    <property type="component" value="Unassembled WGS sequence"/>
</dbReference>
<evidence type="ECO:0000256" key="1">
    <source>
        <dbReference type="SAM" id="MobiDB-lite"/>
    </source>
</evidence>
<proteinExistence type="predicted"/>
<keyword evidence="2" id="KW-0472">Membrane</keyword>
<gene>
    <name evidence="3" type="ORF">TrVE_jg10594</name>
</gene>
<keyword evidence="4" id="KW-1185">Reference proteome</keyword>
<protein>
    <submittedName>
        <fullName evidence="3">Uncharacterized protein</fullName>
    </submittedName>
</protein>
<evidence type="ECO:0000313" key="3">
    <source>
        <dbReference type="EMBL" id="GMI02546.1"/>
    </source>
</evidence>
<accession>A0A9W7F4Z8</accession>
<feature type="transmembrane region" description="Helical" evidence="2">
    <location>
        <begin position="1723"/>
        <end position="1742"/>
    </location>
</feature>
<sequence length="1885" mass="211385">MSSLSTSSIPPVPSSVRPISFSSSNNSLTIPTDNSIKTVPTPNIDTQALILASNVLTAELETLPHLLPPSTTSLFHLSSTPSSSTSTLRALLSNHYLPNFTTLPPPSLLSSIMNHITTLPSPFDYTFTTLPPHILTTNDLSNVIPTLPELMLYSHSLCYDCSVIFRLLKFPESYIERYNFGGYIDERVVVRLVNEYGTWVKTLLETRKGGGKDWCLDYICTGKVEGGDEYQRNKRVGESVKRKLGGIEVGVVGVLGEGVESIVGECLKIRALQVLKEQDKFEGLVLDVLEVASRLPSSLEKLSLILSLGEISPSIRPSLSSYLIEGSLISVSDLKHCVETLPSITLDLIKEILPLCGNDDEGIVMKVTCCELASIAGDPSVFEEMVGKAVEGFRGCILGEEGEREVEVALRFCKTVEDLGGRLKTLPSWKILLSWMTLTTSLATKSDISNDVIDTCIQDCYDRRLPNTIDLWKKIEGGGVESVNLIVKVGIREGISKRHPSQIQSWAALKERIKATDDKIPSDELGKRVKLGWSVKVHTSSIVHIDPEVLIRHILESGDSPRLKRRVKKTETGGFILSWLSRKVDKKYAFDMQADVVHETTGDTIVALSSIEDEASGDSTRVLLDGHLVLSSAEFGQTNLIISADVTILSDNNSFTNRRTLDDIAKVVGDFVDVFADKFRDEDLIDERMYSKFISTIDDAEPLTDEESRAIERGLKLVDFLKNAKRVPGSINGTVEKFTLWAEGEVAVHGKSVAVIDVSARRMFAELWFHKSYFQKRKYLGDDLPRFEVQNIDGTRALQYFNSVKFPPPFQPRYFNNWFTWEHRTMVNGGDMFIIAFEPMNTYTGAHQRIPPTDKMKEGETNGVLIVKEISKNICEWTRIQVVNIGVKLPKKVDYGSNVMKLRGLTRGWWQFEDLPNKGNVKQCRATFISYMDPNGIVPTRIVNSLIPDHLSSLTLVADNFQKDKLVDLVDGQVLETIVRTRWDQEIYTDQENKIISNGISFLQSVKDSSDWLKIQNETEGIGEHQNTSVNDIRWQLAHLDGDKLATGIVEAVIDAPIEKVVVWEFLKTSRESTREHLKKNGLAKVTKVINNHSLYYLNVRDLKVPGLLHREFRSKSVWKRVGQNKIYVVYEDTKDLDVEHPHDSRINHVGSARTTWEYERLEDNEGIPQTKVTLASRFDLGGSIPTFIMTKLAKKVVRNVAMMMTKFEQGATMDERRRRRLVDKIKEMLHEGGPEVASVLRRFDEISKVKSGSEEPANGFGSAFSLVQDPRRKSSAVDLNALVVKGRAEEVFRLKKTGRRRLTKVDFALNLETGHNRSVSRRATKVAVEQLLGEVAEIAIYFEMLKPLEDYDAKCGEDLGHALLWKASSSRKRLERLEVMMKGKALAAFAEKYPWYPLFMKQVVSGKLSLGKPIKTKLVCLTDLEAKQIGKNLIPALRSKKLAEAGVDQWKVQNNAVKELMEKYVWFYPMILVVSKGIVKSAAWGLMWRVVVGAVLSMTDMGTDLLVLKQFWEGGENMKTYRDLTLGSLIASFGLQLFISIFQNHKLGVLKIIRESLYVLLGMKAAVDAYRVAIGAKKEKGSVFPPMLELSFGKGIELFSESIPGIIIQLSAILSSLSSNVSVSGLSLTSLGISALTTGFVSAQISYDFDTNPANRAQNVDFYGYIITDFTGCVQFRHPNELGGIYFAFNNVITVLALFAALHLTESQGDIAAENMTKLKEVAGYLLGLELLSFFIFLANINHDHVKTFFSTESGSHFTCRTFLENSDDAIKGHAVLSNSQNQWKSIRGEVQRWLEAGWDTWTEEHPRWFIEHKDLIPADLRPVRLDGSLSMLTQSRRTTTHVRMTKDKKNKVSPEGEEIKLMNTRRGSSDFGRELKRRGSFME</sequence>
<keyword evidence="2" id="KW-1133">Transmembrane helix</keyword>
<organism evidence="3 4">
    <name type="scientific">Triparma verrucosa</name>
    <dbReference type="NCBI Taxonomy" id="1606542"/>
    <lineage>
        <taxon>Eukaryota</taxon>
        <taxon>Sar</taxon>
        <taxon>Stramenopiles</taxon>
        <taxon>Ochrophyta</taxon>
        <taxon>Bolidophyceae</taxon>
        <taxon>Parmales</taxon>
        <taxon>Triparmaceae</taxon>
        <taxon>Triparma</taxon>
    </lineage>
</organism>
<evidence type="ECO:0000313" key="4">
    <source>
        <dbReference type="Proteomes" id="UP001165160"/>
    </source>
</evidence>
<comment type="caution">
    <text evidence="3">The sequence shown here is derived from an EMBL/GenBank/DDBJ whole genome shotgun (WGS) entry which is preliminary data.</text>
</comment>
<dbReference type="SUPFAM" id="SSF55961">
    <property type="entry name" value="Bet v1-like"/>
    <property type="match status" value="2"/>
</dbReference>
<reference evidence="4" key="1">
    <citation type="journal article" date="2023" name="Commun. Biol.">
        <title>Genome analysis of Parmales, the sister group of diatoms, reveals the evolutionary specialization of diatoms from phago-mixotrophs to photoautotrophs.</title>
        <authorList>
            <person name="Ban H."/>
            <person name="Sato S."/>
            <person name="Yoshikawa S."/>
            <person name="Yamada K."/>
            <person name="Nakamura Y."/>
            <person name="Ichinomiya M."/>
            <person name="Sato N."/>
            <person name="Blanc-Mathieu R."/>
            <person name="Endo H."/>
            <person name="Kuwata A."/>
            <person name="Ogata H."/>
        </authorList>
    </citation>
    <scope>NUCLEOTIDE SEQUENCE [LARGE SCALE GENOMIC DNA]</scope>
    <source>
        <strain evidence="4">NIES 3699</strain>
    </source>
</reference>
<dbReference type="EMBL" id="BRXX01000285">
    <property type="protein sequence ID" value="GMI02546.1"/>
    <property type="molecule type" value="Genomic_DNA"/>
</dbReference>
<keyword evidence="2" id="KW-0812">Transmembrane</keyword>
<dbReference type="InterPro" id="IPR023393">
    <property type="entry name" value="START-like_dom_sf"/>
</dbReference>
<feature type="region of interest" description="Disordered" evidence="1">
    <location>
        <begin position="1840"/>
        <end position="1885"/>
    </location>
</feature>
<feature type="transmembrane region" description="Helical" evidence="2">
    <location>
        <begin position="1685"/>
        <end position="1703"/>
    </location>
</feature>
<dbReference type="Gene3D" id="3.30.530.20">
    <property type="match status" value="2"/>
</dbReference>
<evidence type="ECO:0000256" key="2">
    <source>
        <dbReference type="SAM" id="Phobius"/>
    </source>
</evidence>
<name>A0A9W7F4Z8_9STRA</name>
<feature type="compositionally biased region" description="Basic and acidic residues" evidence="1">
    <location>
        <begin position="1846"/>
        <end position="1862"/>
    </location>
</feature>